<accession>A0ABT0S3F8</accession>
<protein>
    <recommendedName>
        <fullName evidence="4">AI-2E family transporter</fullName>
    </recommendedName>
</protein>
<evidence type="ECO:0000313" key="2">
    <source>
        <dbReference type="EMBL" id="MCL6730404.1"/>
    </source>
</evidence>
<evidence type="ECO:0000313" key="3">
    <source>
        <dbReference type="Proteomes" id="UP001165342"/>
    </source>
</evidence>
<keyword evidence="1" id="KW-1133">Transmembrane helix</keyword>
<proteinExistence type="predicted"/>
<keyword evidence="1" id="KW-0812">Transmembrane</keyword>
<dbReference type="EMBL" id="JAMGBE010000003">
    <property type="protein sequence ID" value="MCL6730404.1"/>
    <property type="molecule type" value="Genomic_DNA"/>
</dbReference>
<evidence type="ECO:0000256" key="1">
    <source>
        <dbReference type="SAM" id="Phobius"/>
    </source>
</evidence>
<keyword evidence="3" id="KW-1185">Reference proteome</keyword>
<name>A0ABT0S3F8_9SPHN</name>
<reference evidence="2" key="1">
    <citation type="submission" date="2022-05" db="EMBL/GenBank/DDBJ databases">
        <authorList>
            <person name="Jo J.-H."/>
            <person name="Im W.-T."/>
        </authorList>
    </citation>
    <scope>NUCLEOTIDE SEQUENCE</scope>
    <source>
        <strain evidence="2">SE220</strain>
    </source>
</reference>
<dbReference type="Proteomes" id="UP001165342">
    <property type="component" value="Unassembled WGS sequence"/>
</dbReference>
<keyword evidence="1" id="KW-0472">Membrane</keyword>
<dbReference type="RefSeq" id="WP_249831890.1">
    <property type="nucleotide sequence ID" value="NZ_JAMGBE010000003.1"/>
</dbReference>
<evidence type="ECO:0008006" key="4">
    <source>
        <dbReference type="Google" id="ProtNLM"/>
    </source>
</evidence>
<gene>
    <name evidence="2" type="ORF">LZ538_10115</name>
</gene>
<organism evidence="2 3">
    <name type="scientific">Sphingomonas hankyongi</name>
    <dbReference type="NCBI Taxonomy" id="2908209"/>
    <lineage>
        <taxon>Bacteria</taxon>
        <taxon>Pseudomonadati</taxon>
        <taxon>Pseudomonadota</taxon>
        <taxon>Alphaproteobacteria</taxon>
        <taxon>Sphingomonadales</taxon>
        <taxon>Sphingomonadaceae</taxon>
        <taxon>Sphingomonas</taxon>
    </lineage>
</organism>
<sequence length="125" mass="12270">MLKKIGGLARAIYILLAIVAGFVALGMMDVALVLVVLGLIAGLAMPRDRMVMAGVLLLALPALGAALTHVPAIGAQLAAVCGNLQLGVAGALATALAIMLYELVMEGVMGLTGGAGAGTPAAATH</sequence>
<feature type="transmembrane region" description="Helical" evidence="1">
    <location>
        <begin position="12"/>
        <end position="45"/>
    </location>
</feature>
<comment type="caution">
    <text evidence="2">The sequence shown here is derived from an EMBL/GenBank/DDBJ whole genome shotgun (WGS) entry which is preliminary data.</text>
</comment>
<feature type="transmembrane region" description="Helical" evidence="1">
    <location>
        <begin position="51"/>
        <end position="70"/>
    </location>
</feature>
<feature type="transmembrane region" description="Helical" evidence="1">
    <location>
        <begin position="77"/>
        <end position="101"/>
    </location>
</feature>